<dbReference type="GO" id="GO:0003824">
    <property type="term" value="F:catalytic activity"/>
    <property type="evidence" value="ECO:0007669"/>
    <property type="project" value="InterPro"/>
</dbReference>
<gene>
    <name evidence="8" type="ORF">SAMN02746065_11049</name>
</gene>
<evidence type="ECO:0000256" key="1">
    <source>
        <dbReference type="ARBA" id="ARBA00001966"/>
    </source>
</evidence>
<feature type="domain" description="Radical SAM core" evidence="7">
    <location>
        <begin position="70"/>
        <end position="291"/>
    </location>
</feature>
<dbReference type="AlphaFoldDB" id="A0A1W2C0P2"/>
<dbReference type="PROSITE" id="PS51918">
    <property type="entry name" value="RADICAL_SAM"/>
    <property type="match status" value="1"/>
</dbReference>
<dbReference type="STRING" id="1121400.SAMN02746065_11049"/>
<evidence type="ECO:0000256" key="3">
    <source>
        <dbReference type="ARBA" id="ARBA00022691"/>
    </source>
</evidence>
<accession>A0A1W2C0P2</accession>
<keyword evidence="6" id="KW-0411">Iron-sulfur</keyword>
<dbReference type="InterPro" id="IPR010722">
    <property type="entry name" value="BATS_dom"/>
</dbReference>
<dbReference type="Proteomes" id="UP000192418">
    <property type="component" value="Unassembled WGS sequence"/>
</dbReference>
<dbReference type="NCBIfam" id="TIGR02351">
    <property type="entry name" value="thiH"/>
    <property type="match status" value="1"/>
</dbReference>
<keyword evidence="4" id="KW-0479">Metal-binding</keyword>
<dbReference type="GO" id="GO:0051539">
    <property type="term" value="F:4 iron, 4 sulfur cluster binding"/>
    <property type="evidence" value="ECO:0007669"/>
    <property type="project" value="UniProtKB-KW"/>
</dbReference>
<dbReference type="InterPro" id="IPR007197">
    <property type="entry name" value="rSAM"/>
</dbReference>
<proteinExistence type="predicted"/>
<evidence type="ECO:0000256" key="4">
    <source>
        <dbReference type="ARBA" id="ARBA00022723"/>
    </source>
</evidence>
<sequence length="368" mass="41626">MMFLDQVDELIAFDVNGFLEKVTPEQVKRSLNKPLLNRFDFLNLISPAAESFLEEMATRARRETIQYFGRTVGLYAPIYISDYCSNGCVYCGFNASNRFKRTKLSLEEIEQECRILAATGIRHTMMLTGEAPLKTPLDYLESAVKIMKKHFASISLEIFPMDQADYEVLNRAGADALTVYQETYNRKVYREVHPSGKKADYAYRLGTPERGARAGFRSVNIGTLFGLGELCQEVFITACHARYLEKKYPHVEVGLSMPRMRTATGAISPRNILSDFQFVQFMTALRIYLPRIGMSISTREGADFRDKLLHLGVTRLSAGSKTDVGGYAAAPKDESAQFDIADERNVEQVVAMIESNGYQPVFKDWDRI</sequence>
<dbReference type="SMART" id="SM00876">
    <property type="entry name" value="BATS"/>
    <property type="match status" value="1"/>
</dbReference>
<comment type="cofactor">
    <cofactor evidence="1">
        <name>[4Fe-4S] cluster</name>
        <dbReference type="ChEBI" id="CHEBI:49883"/>
    </cofactor>
</comment>
<evidence type="ECO:0000256" key="6">
    <source>
        <dbReference type="ARBA" id="ARBA00023014"/>
    </source>
</evidence>
<name>A0A1W2C0P2_9BACT</name>
<dbReference type="PANTHER" id="PTHR43583:SF1">
    <property type="entry name" value="2-IMINOACETATE SYNTHASE"/>
    <property type="match status" value="1"/>
</dbReference>
<dbReference type="PANTHER" id="PTHR43583">
    <property type="entry name" value="2-IMINOACETATE SYNTHASE"/>
    <property type="match status" value="1"/>
</dbReference>
<dbReference type="InterPro" id="IPR034428">
    <property type="entry name" value="ThiH/NoCL/HydG-like"/>
</dbReference>
<evidence type="ECO:0000256" key="5">
    <source>
        <dbReference type="ARBA" id="ARBA00023004"/>
    </source>
</evidence>
<dbReference type="InterPro" id="IPR058240">
    <property type="entry name" value="rSAM_sf"/>
</dbReference>
<dbReference type="CDD" id="cd01335">
    <property type="entry name" value="Radical_SAM"/>
    <property type="match status" value="1"/>
</dbReference>
<evidence type="ECO:0000313" key="8">
    <source>
        <dbReference type="EMBL" id="SMC78753.1"/>
    </source>
</evidence>
<dbReference type="InterPro" id="IPR013785">
    <property type="entry name" value="Aldolase_TIM"/>
</dbReference>
<reference evidence="8 9" key="1">
    <citation type="submission" date="2017-04" db="EMBL/GenBank/DDBJ databases">
        <authorList>
            <person name="Afonso C.L."/>
            <person name="Miller P.J."/>
            <person name="Scott M.A."/>
            <person name="Spackman E."/>
            <person name="Goraichik I."/>
            <person name="Dimitrov K.M."/>
            <person name="Suarez D.L."/>
            <person name="Swayne D.E."/>
        </authorList>
    </citation>
    <scope>NUCLEOTIDE SEQUENCE [LARGE SCALE GENOMIC DNA]</scope>
    <source>
        <strain evidence="8 9">DSM 3385</strain>
    </source>
</reference>
<dbReference type="EMBL" id="FWXY01000010">
    <property type="protein sequence ID" value="SMC78753.1"/>
    <property type="molecule type" value="Genomic_DNA"/>
</dbReference>
<dbReference type="SFLD" id="SFLDS00029">
    <property type="entry name" value="Radical_SAM"/>
    <property type="match status" value="1"/>
</dbReference>
<dbReference type="RefSeq" id="WP_084069226.1">
    <property type="nucleotide sequence ID" value="NZ_FWXY01000010.1"/>
</dbReference>
<protein>
    <submittedName>
        <fullName evidence="8">2-iminoacetate synthase</fullName>
    </submittedName>
</protein>
<keyword evidence="3" id="KW-0949">S-adenosyl-L-methionine</keyword>
<dbReference type="GO" id="GO:0005506">
    <property type="term" value="F:iron ion binding"/>
    <property type="evidence" value="ECO:0007669"/>
    <property type="project" value="InterPro"/>
</dbReference>
<dbReference type="GO" id="GO:0009228">
    <property type="term" value="P:thiamine biosynthetic process"/>
    <property type="evidence" value="ECO:0007669"/>
    <property type="project" value="InterPro"/>
</dbReference>
<organism evidence="8 9">
    <name type="scientific">Desulfocicer vacuolatum DSM 3385</name>
    <dbReference type="NCBI Taxonomy" id="1121400"/>
    <lineage>
        <taxon>Bacteria</taxon>
        <taxon>Pseudomonadati</taxon>
        <taxon>Thermodesulfobacteriota</taxon>
        <taxon>Desulfobacteria</taxon>
        <taxon>Desulfobacterales</taxon>
        <taxon>Desulfobacteraceae</taxon>
        <taxon>Desulfocicer</taxon>
    </lineage>
</organism>
<dbReference type="OrthoDB" id="3320990at2"/>
<dbReference type="SFLD" id="SFLDG01060">
    <property type="entry name" value="BATS_domain_containing"/>
    <property type="match status" value="1"/>
</dbReference>
<dbReference type="Pfam" id="PF06968">
    <property type="entry name" value="BATS"/>
    <property type="match status" value="1"/>
</dbReference>
<evidence type="ECO:0000256" key="2">
    <source>
        <dbReference type="ARBA" id="ARBA00022485"/>
    </source>
</evidence>
<evidence type="ECO:0000313" key="9">
    <source>
        <dbReference type="Proteomes" id="UP000192418"/>
    </source>
</evidence>
<dbReference type="Gene3D" id="3.20.20.70">
    <property type="entry name" value="Aldolase class I"/>
    <property type="match status" value="1"/>
</dbReference>
<dbReference type="SFLD" id="SFLDF00301">
    <property type="entry name" value="2-iminoacetate_synthase_(ThiH)"/>
    <property type="match status" value="1"/>
</dbReference>
<dbReference type="Pfam" id="PF04055">
    <property type="entry name" value="Radical_SAM"/>
    <property type="match status" value="1"/>
</dbReference>
<dbReference type="InterPro" id="IPR012726">
    <property type="entry name" value="ThiH"/>
</dbReference>
<keyword evidence="9" id="KW-1185">Reference proteome</keyword>
<dbReference type="SFLD" id="SFLDG01081">
    <property type="entry name" value="cleavage_of_the_Ca-Cb_bond_in"/>
    <property type="match status" value="1"/>
</dbReference>
<evidence type="ECO:0000259" key="7">
    <source>
        <dbReference type="PROSITE" id="PS51918"/>
    </source>
</evidence>
<dbReference type="SUPFAM" id="SSF102114">
    <property type="entry name" value="Radical SAM enzymes"/>
    <property type="match status" value="1"/>
</dbReference>
<keyword evidence="2" id="KW-0004">4Fe-4S</keyword>
<keyword evidence="5" id="KW-0408">Iron</keyword>